<accession>A0ABS5WG13</accession>
<dbReference type="Gene3D" id="3.90.180.10">
    <property type="entry name" value="Medium-chain alcohol dehydrogenases, catalytic domain"/>
    <property type="match status" value="1"/>
</dbReference>
<dbReference type="Pfam" id="PF13602">
    <property type="entry name" value="ADH_zinc_N_2"/>
    <property type="match status" value="1"/>
</dbReference>
<proteinExistence type="predicted"/>
<comment type="caution">
    <text evidence="1">The sequence shown here is derived from an EMBL/GenBank/DDBJ whole genome shotgun (WGS) entry which is preliminary data.</text>
</comment>
<protein>
    <submittedName>
        <fullName evidence="1">Zinc-binding dehydrogenase</fullName>
    </submittedName>
</protein>
<dbReference type="EMBL" id="JACATN010000002">
    <property type="protein sequence ID" value="MBT2161122.1"/>
    <property type="molecule type" value="Genomic_DNA"/>
</dbReference>
<reference evidence="2" key="1">
    <citation type="submission" date="2023-07" db="EMBL/GenBank/DDBJ databases">
        <title>Zobellia barbeyronii sp. nov., a new marine flavobacterium, isolated from green and red algae.</title>
        <authorList>
            <person name="Nedashkovskaya O.I."/>
            <person name="Otstavnykh N."/>
            <person name="Zhukova N."/>
            <person name="Guzev K."/>
            <person name="Chausova V."/>
            <person name="Tekutyeva L."/>
            <person name="Mikhailov V."/>
            <person name="Isaeva M."/>
        </authorList>
    </citation>
    <scope>NUCLEOTIDE SEQUENCE [LARGE SCALE GENOMIC DNA]</scope>
    <source>
        <strain evidence="2">KMM 6746</strain>
    </source>
</reference>
<organism evidence="1 2">
    <name type="scientific">Zobellia barbeyronii</name>
    <dbReference type="NCBI Taxonomy" id="2748009"/>
    <lineage>
        <taxon>Bacteria</taxon>
        <taxon>Pseudomonadati</taxon>
        <taxon>Bacteroidota</taxon>
        <taxon>Flavobacteriia</taxon>
        <taxon>Flavobacteriales</taxon>
        <taxon>Flavobacteriaceae</taxon>
        <taxon>Zobellia</taxon>
    </lineage>
</organism>
<evidence type="ECO:0000313" key="2">
    <source>
        <dbReference type="Proteomes" id="UP000740413"/>
    </source>
</evidence>
<sequence length="45" mass="5293">MKNTKNWQKQVHIPFIDQTYSLVEIVKAHEYVDQGHKKGNVIITI</sequence>
<keyword evidence="2" id="KW-1185">Reference proteome</keyword>
<gene>
    <name evidence="1" type="ORF">HW347_07580</name>
</gene>
<dbReference type="Proteomes" id="UP000740413">
    <property type="component" value="Unassembled WGS sequence"/>
</dbReference>
<name>A0ABS5WG13_9FLAO</name>
<evidence type="ECO:0000313" key="1">
    <source>
        <dbReference type="EMBL" id="MBT2161122.1"/>
    </source>
</evidence>